<proteinExistence type="predicted"/>
<reference evidence="7 8" key="1">
    <citation type="submission" date="2013-12" db="EMBL/GenBank/DDBJ databases">
        <authorList>
            <person name="Stott M."/>
        </authorList>
    </citation>
    <scope>NUCLEOTIDE SEQUENCE [LARGE SCALE GENOMIC DNA]</scope>
    <source>
        <strain evidence="7 8">K22</strain>
    </source>
</reference>
<keyword evidence="4" id="KW-0658">Purine biosynthesis</keyword>
<dbReference type="PROSITE" id="PS51273">
    <property type="entry name" value="GATASE_TYPE_1"/>
    <property type="match status" value="1"/>
</dbReference>
<evidence type="ECO:0000256" key="4">
    <source>
        <dbReference type="ARBA" id="ARBA00022755"/>
    </source>
</evidence>
<dbReference type="STRING" id="454194.PYK22_00439"/>
<accession>A0A0B6WWA0</accession>
<name>A0A0B6WWA0_9BACT</name>
<dbReference type="RefSeq" id="WP_041973915.1">
    <property type="nucleotide sequence ID" value="NZ_CBXV010000002.1"/>
</dbReference>
<keyword evidence="8" id="KW-1185">Reference proteome</keyword>
<evidence type="ECO:0000313" key="8">
    <source>
        <dbReference type="Proteomes" id="UP000031518"/>
    </source>
</evidence>
<dbReference type="Gene3D" id="3.40.50.880">
    <property type="match status" value="1"/>
</dbReference>
<evidence type="ECO:0000256" key="1">
    <source>
        <dbReference type="ARBA" id="ARBA00022598"/>
    </source>
</evidence>
<organism evidence="7 8">
    <name type="scientific">Pyrinomonas methylaliphatogenes</name>
    <dbReference type="NCBI Taxonomy" id="454194"/>
    <lineage>
        <taxon>Bacteria</taxon>
        <taxon>Pseudomonadati</taxon>
        <taxon>Acidobacteriota</taxon>
        <taxon>Blastocatellia</taxon>
        <taxon>Blastocatellales</taxon>
        <taxon>Pyrinomonadaceae</taxon>
        <taxon>Pyrinomonas</taxon>
    </lineage>
</organism>
<reference evidence="7 8" key="2">
    <citation type="submission" date="2015-01" db="EMBL/GenBank/DDBJ databases">
        <title>Complete genome sequence of Pyrinomonas methylaliphatogenes type strain K22T.</title>
        <authorList>
            <person name="Lee K.C.Y."/>
            <person name="Power J.F."/>
            <person name="Dunfield P.F."/>
            <person name="Morgan X.C."/>
            <person name="Huttenhower C."/>
            <person name="Stott M.B."/>
        </authorList>
    </citation>
    <scope>NUCLEOTIDE SEQUENCE [LARGE SCALE GENOMIC DNA]</scope>
    <source>
        <strain evidence="7 8">K22</strain>
    </source>
</reference>
<dbReference type="GO" id="GO:0005524">
    <property type="term" value="F:ATP binding"/>
    <property type="evidence" value="ECO:0007669"/>
    <property type="project" value="UniProtKB-KW"/>
</dbReference>
<evidence type="ECO:0000259" key="6">
    <source>
        <dbReference type="Pfam" id="PF00117"/>
    </source>
</evidence>
<dbReference type="OrthoDB" id="9813383at2"/>
<keyword evidence="2" id="KW-0547">Nucleotide-binding</keyword>
<dbReference type="InterPro" id="IPR029062">
    <property type="entry name" value="Class_I_gatase-like"/>
</dbReference>
<evidence type="ECO:0000256" key="2">
    <source>
        <dbReference type="ARBA" id="ARBA00022741"/>
    </source>
</evidence>
<dbReference type="GO" id="GO:0003921">
    <property type="term" value="F:GMP synthase activity"/>
    <property type="evidence" value="ECO:0007669"/>
    <property type="project" value="TreeGrafter"/>
</dbReference>
<dbReference type="InterPro" id="IPR017926">
    <property type="entry name" value="GATASE"/>
</dbReference>
<dbReference type="EMBL" id="CBXV010000002">
    <property type="protein sequence ID" value="CDM64445.1"/>
    <property type="molecule type" value="Genomic_DNA"/>
</dbReference>
<dbReference type="PANTHER" id="PTHR11922">
    <property type="entry name" value="GMP SYNTHASE-RELATED"/>
    <property type="match status" value="1"/>
</dbReference>
<dbReference type="Pfam" id="PF00117">
    <property type="entry name" value="GATase"/>
    <property type="match status" value="1"/>
</dbReference>
<sequence>MGQDRKEVIASAEPLPFPYNQRTFCRYEPIEKRIEAARVLVVDNLLREEGDVSELARAEWGPKLRAHLQREREIAALAIENILNNVERLVRRPETKVAHLSELIEAAEAFRPEAIVLSGTLSDFDYYNPQLLARFRDFIRATRIAVLGICGGHQLIGWSFGARVVTLDNREPHERRVNRPYEYQYRFVRITDPTDPIFAGIHDRASGIWQDYTLEARILRVWQNHGLQLDRVPEGFKLLATSYLCRNQMMVRREAGQLIYAVQFHLEKSFEDWRKNPTRWEHPNESRDGRIIFENFLREALKHAANQST</sequence>
<evidence type="ECO:0000256" key="3">
    <source>
        <dbReference type="ARBA" id="ARBA00022749"/>
    </source>
</evidence>
<dbReference type="Proteomes" id="UP000031518">
    <property type="component" value="Unassembled WGS sequence"/>
</dbReference>
<feature type="domain" description="Glutamine amidotransferase" evidence="6">
    <location>
        <begin position="94"/>
        <end position="277"/>
    </location>
</feature>
<keyword evidence="1" id="KW-0436">Ligase</keyword>
<dbReference type="SUPFAM" id="SSF52317">
    <property type="entry name" value="Class I glutamine amidotransferase-like"/>
    <property type="match status" value="1"/>
</dbReference>
<keyword evidence="5" id="KW-0067">ATP-binding</keyword>
<gene>
    <name evidence="7" type="ORF">PYK22_00439</name>
</gene>
<dbReference type="GO" id="GO:0005829">
    <property type="term" value="C:cytosol"/>
    <property type="evidence" value="ECO:0007669"/>
    <property type="project" value="TreeGrafter"/>
</dbReference>
<keyword evidence="3" id="KW-0332">GMP biosynthesis</keyword>
<evidence type="ECO:0000313" key="7">
    <source>
        <dbReference type="EMBL" id="CDM64445.1"/>
    </source>
</evidence>
<protein>
    <submittedName>
        <fullName evidence="7">GMP synthase family protein</fullName>
    </submittedName>
</protein>
<dbReference type="AlphaFoldDB" id="A0A0B6WWA0"/>
<dbReference type="PANTHER" id="PTHR11922:SF2">
    <property type="entry name" value="GMP SYNTHASE [GLUTAMINE-HYDROLYZING]"/>
    <property type="match status" value="1"/>
</dbReference>
<evidence type="ECO:0000256" key="5">
    <source>
        <dbReference type="ARBA" id="ARBA00022840"/>
    </source>
</evidence>